<feature type="signal peptide" evidence="2">
    <location>
        <begin position="1"/>
        <end position="29"/>
    </location>
</feature>
<keyword evidence="2" id="KW-0732">Signal</keyword>
<dbReference type="AlphaFoldDB" id="A0A544VXV4"/>
<gene>
    <name evidence="3" type="ORF">D8S82_19565</name>
</gene>
<evidence type="ECO:0000313" key="4">
    <source>
        <dbReference type="Proteomes" id="UP000315759"/>
    </source>
</evidence>
<keyword evidence="4" id="KW-1185">Reference proteome</keyword>
<accession>A0A544VXV4</accession>
<comment type="caution">
    <text evidence="3">The sequence shown here is derived from an EMBL/GenBank/DDBJ whole genome shotgun (WGS) entry which is preliminary data.</text>
</comment>
<evidence type="ECO:0000256" key="1">
    <source>
        <dbReference type="SAM" id="MobiDB-lite"/>
    </source>
</evidence>
<protein>
    <recommendedName>
        <fullName evidence="5">Secreted protein</fullName>
    </recommendedName>
</protein>
<feature type="region of interest" description="Disordered" evidence="1">
    <location>
        <begin position="47"/>
        <end position="68"/>
    </location>
</feature>
<dbReference type="RefSeq" id="WP_142553703.1">
    <property type="nucleotide sequence ID" value="NZ_VIFX01000026.1"/>
</dbReference>
<evidence type="ECO:0000256" key="2">
    <source>
        <dbReference type="SAM" id="SignalP"/>
    </source>
</evidence>
<evidence type="ECO:0008006" key="5">
    <source>
        <dbReference type="Google" id="ProtNLM"/>
    </source>
</evidence>
<dbReference type="EMBL" id="VIFX01000026">
    <property type="protein sequence ID" value="TQR84821.1"/>
    <property type="molecule type" value="Genomic_DNA"/>
</dbReference>
<feature type="chain" id="PRO_5021738791" description="Secreted protein" evidence="2">
    <location>
        <begin position="30"/>
        <end position="68"/>
    </location>
</feature>
<organism evidence="3 4">
    <name type="scientific">Mycolicibacterium hodleri</name>
    <dbReference type="NCBI Taxonomy" id="49897"/>
    <lineage>
        <taxon>Bacteria</taxon>
        <taxon>Bacillati</taxon>
        <taxon>Actinomycetota</taxon>
        <taxon>Actinomycetes</taxon>
        <taxon>Mycobacteriales</taxon>
        <taxon>Mycobacteriaceae</taxon>
        <taxon>Mycolicibacterium</taxon>
    </lineage>
</organism>
<reference evidence="3 4" key="1">
    <citation type="submission" date="2018-10" db="EMBL/GenBank/DDBJ databases">
        <title>Draft genome of Mycobacterium hodleri strain B.</title>
        <authorList>
            <person name="Amande T.J."/>
            <person name="Mcgenity T.J."/>
        </authorList>
    </citation>
    <scope>NUCLEOTIDE SEQUENCE [LARGE SCALE GENOMIC DNA]</scope>
    <source>
        <strain evidence="3 4">B</strain>
    </source>
</reference>
<evidence type="ECO:0000313" key="3">
    <source>
        <dbReference type="EMBL" id="TQR84821.1"/>
    </source>
</evidence>
<name>A0A544VXV4_9MYCO</name>
<sequence length="68" mass="7050">MRITAKRIVPGLAVGFIAAAMALAPVAGADTSPLLPFGTTPQVKTTLNLQTSNHDELDTTDGSLDLPF</sequence>
<dbReference type="Proteomes" id="UP000315759">
    <property type="component" value="Unassembled WGS sequence"/>
</dbReference>
<proteinExistence type="predicted"/>